<comment type="caution">
    <text evidence="1">The sequence shown here is derived from an EMBL/GenBank/DDBJ whole genome shotgun (WGS) entry which is preliminary data.</text>
</comment>
<dbReference type="Proteomes" id="UP001552299">
    <property type="component" value="Unassembled WGS sequence"/>
</dbReference>
<gene>
    <name evidence="1" type="ORF">M5K25_004733</name>
</gene>
<keyword evidence="2" id="KW-1185">Reference proteome</keyword>
<accession>A0ABD0VMT0</accession>
<proteinExistence type="predicted"/>
<name>A0ABD0VMT0_DENTH</name>
<evidence type="ECO:0000313" key="1">
    <source>
        <dbReference type="EMBL" id="KAL0923946.1"/>
    </source>
</evidence>
<evidence type="ECO:0000313" key="2">
    <source>
        <dbReference type="Proteomes" id="UP001552299"/>
    </source>
</evidence>
<organism evidence="1 2">
    <name type="scientific">Dendrobium thyrsiflorum</name>
    <name type="common">Pinecone-like raceme dendrobium</name>
    <name type="synonym">Orchid</name>
    <dbReference type="NCBI Taxonomy" id="117978"/>
    <lineage>
        <taxon>Eukaryota</taxon>
        <taxon>Viridiplantae</taxon>
        <taxon>Streptophyta</taxon>
        <taxon>Embryophyta</taxon>
        <taxon>Tracheophyta</taxon>
        <taxon>Spermatophyta</taxon>
        <taxon>Magnoliopsida</taxon>
        <taxon>Liliopsida</taxon>
        <taxon>Asparagales</taxon>
        <taxon>Orchidaceae</taxon>
        <taxon>Epidendroideae</taxon>
        <taxon>Malaxideae</taxon>
        <taxon>Dendrobiinae</taxon>
        <taxon>Dendrobium</taxon>
    </lineage>
</organism>
<reference evidence="1 2" key="1">
    <citation type="journal article" date="2024" name="Plant Biotechnol. J.">
        <title>Dendrobium thyrsiflorum genome and its molecular insights into genes involved in important horticultural traits.</title>
        <authorList>
            <person name="Chen B."/>
            <person name="Wang J.Y."/>
            <person name="Zheng P.J."/>
            <person name="Li K.L."/>
            <person name="Liang Y.M."/>
            <person name="Chen X.F."/>
            <person name="Zhang C."/>
            <person name="Zhao X."/>
            <person name="He X."/>
            <person name="Zhang G.Q."/>
            <person name="Liu Z.J."/>
            <person name="Xu Q."/>
        </authorList>
    </citation>
    <scope>NUCLEOTIDE SEQUENCE [LARGE SCALE GENOMIC DNA]</scope>
    <source>
        <strain evidence="1">GZMU011</strain>
    </source>
</reference>
<dbReference type="EMBL" id="JANQDX010000005">
    <property type="protein sequence ID" value="KAL0923946.1"/>
    <property type="molecule type" value="Genomic_DNA"/>
</dbReference>
<sequence length="109" mass="11808">MLIPVSSIPHSTILNSSISPTNSSFNIPTISSSPSFSTASAPQELLPCLVSAIDVTSQDILPTRHPMVTRSITGALKPKVQVLEVLPFLPLSLLSQQLDHELVNRMRHL</sequence>
<protein>
    <submittedName>
        <fullName evidence="1">Uncharacterized protein</fullName>
    </submittedName>
</protein>
<dbReference type="AlphaFoldDB" id="A0ABD0VMT0"/>